<dbReference type="Proteomes" id="UP000245631">
    <property type="component" value="Unassembled WGS sequence"/>
</dbReference>
<evidence type="ECO:0000313" key="1">
    <source>
        <dbReference type="EMBL" id="PWJ93745.1"/>
    </source>
</evidence>
<protein>
    <submittedName>
        <fullName evidence="1">Uncharacterized protein DUF982</fullName>
    </submittedName>
</protein>
<accession>A0A8E2WIQ9</accession>
<organism evidence="1 2">
    <name type="scientific">Rhizobium loti</name>
    <name type="common">Mesorhizobium loti</name>
    <dbReference type="NCBI Taxonomy" id="381"/>
    <lineage>
        <taxon>Bacteria</taxon>
        <taxon>Pseudomonadati</taxon>
        <taxon>Pseudomonadota</taxon>
        <taxon>Alphaproteobacteria</taxon>
        <taxon>Hyphomicrobiales</taxon>
        <taxon>Phyllobacteriaceae</taxon>
        <taxon>Mesorhizobium</taxon>
    </lineage>
</organism>
<dbReference type="GeneID" id="61049770"/>
<dbReference type="InterPro" id="IPR010385">
    <property type="entry name" value="DUF982"/>
</dbReference>
<dbReference type="EMBL" id="QGGH01000001">
    <property type="protein sequence ID" value="PWJ93745.1"/>
    <property type="molecule type" value="Genomic_DNA"/>
</dbReference>
<dbReference type="RefSeq" id="WP_109658927.1">
    <property type="nucleotide sequence ID" value="NZ_QGGH01000001.1"/>
</dbReference>
<dbReference type="Pfam" id="PF06169">
    <property type="entry name" value="DUF982"/>
    <property type="match status" value="1"/>
</dbReference>
<proteinExistence type="predicted"/>
<sequence>MNFEVFSSPIFVKRATYLVQEIASLADAIDFLDGWPEDRRDQAHETALRACHDAYGGHASVSAACNALIGFAKRASVLEDPTAAMQWIAAM</sequence>
<dbReference type="AlphaFoldDB" id="A0A8E2WIQ9"/>
<evidence type="ECO:0000313" key="2">
    <source>
        <dbReference type="Proteomes" id="UP000245631"/>
    </source>
</evidence>
<name>A0A8E2WIQ9_RHILI</name>
<dbReference type="Gene3D" id="6.10.250.730">
    <property type="match status" value="1"/>
</dbReference>
<gene>
    <name evidence="1" type="ORF">C8D77_101425</name>
</gene>
<comment type="caution">
    <text evidence="1">The sequence shown here is derived from an EMBL/GenBank/DDBJ whole genome shotgun (WGS) entry which is preliminary data.</text>
</comment>
<reference evidence="1 2" key="1">
    <citation type="submission" date="2018-05" db="EMBL/GenBank/DDBJ databases">
        <title>Genomic Encyclopedia of Type Strains, Phase IV (KMG-IV): sequencing the most valuable type-strain genomes for metagenomic binning, comparative biology and taxonomic classification.</title>
        <authorList>
            <person name="Goeker M."/>
        </authorList>
    </citation>
    <scope>NUCLEOTIDE SEQUENCE [LARGE SCALE GENOMIC DNA]</scope>
    <source>
        <strain evidence="1 2">DSM 2626</strain>
    </source>
</reference>